<dbReference type="EMBL" id="KT070866">
    <property type="protein sequence ID" value="AKQ08281.1"/>
    <property type="molecule type" value="Genomic_DNA"/>
</dbReference>
<gene>
    <name evidence="1" type="ORF">PBC4_089</name>
</gene>
<accession>A0A1D6X8C8</accession>
<dbReference type="Proteomes" id="UP000224963">
    <property type="component" value="Segment"/>
</dbReference>
<organism evidence="1 2">
    <name type="scientific">Bacillus phage PBC4</name>
    <dbReference type="NCBI Taxonomy" id="1675028"/>
    <lineage>
        <taxon>Viruses</taxon>
        <taxon>Duplodnaviria</taxon>
        <taxon>Heunggongvirae</taxon>
        <taxon>Uroviricota</taxon>
        <taxon>Caudoviricetes</taxon>
        <taxon>Sejongvirinae</taxon>
        <taxon>Yihwangvirus</taxon>
        <taxon>Yihwangvirus PBC4</taxon>
    </lineage>
</organism>
<reference evidence="1 2" key="1">
    <citation type="journal article" date="2016" name="FEMS Microbiol. Lett.">
        <title>Characterization of LysPBC4, a novel Bacillus cereus-specific endolysin of bacteriophage PBC4.</title>
        <authorList>
            <person name="Na H."/>
            <person name="Kong M."/>
            <person name="Ryu S."/>
        </authorList>
    </citation>
    <scope>NUCLEOTIDE SEQUENCE [LARGE SCALE GENOMIC DNA]</scope>
</reference>
<name>A0A1D6X8C8_9CAUD</name>
<keyword evidence="2" id="KW-1185">Reference proteome</keyword>
<evidence type="ECO:0000313" key="1">
    <source>
        <dbReference type="EMBL" id="AKQ08281.1"/>
    </source>
</evidence>
<proteinExistence type="predicted"/>
<sequence length="155" mass="18019">MDYIKCSEVELNALEVLANAIETVEKVQNSESDIKHDLEVTNDHDLNGLAFDIKHNIIFDAWQRFKKGESNVTAYDAVNGTGAQVIEILHYHYDDIFGYYEENGEKIFFVSKQKESYNDEEQQDEIHFIVEETPVGLHECMKINTNYEYAFPKEN</sequence>
<protein>
    <submittedName>
        <fullName evidence="1">Uncharacterized protein</fullName>
    </submittedName>
</protein>
<evidence type="ECO:0000313" key="2">
    <source>
        <dbReference type="Proteomes" id="UP000224963"/>
    </source>
</evidence>